<proteinExistence type="predicted"/>
<name>A0ABW5SZ82_9BACI</name>
<accession>A0ABW5SZ82</accession>
<keyword evidence="2" id="KW-1185">Reference proteome</keyword>
<organism evidence="1 2">
    <name type="scientific">Salibacterium lacus</name>
    <dbReference type="NCBI Taxonomy" id="1898109"/>
    <lineage>
        <taxon>Bacteria</taxon>
        <taxon>Bacillati</taxon>
        <taxon>Bacillota</taxon>
        <taxon>Bacilli</taxon>
        <taxon>Bacillales</taxon>
        <taxon>Bacillaceae</taxon>
    </lineage>
</organism>
<comment type="caution">
    <text evidence="1">The sequence shown here is derived from an EMBL/GenBank/DDBJ whole genome shotgun (WGS) entry which is preliminary data.</text>
</comment>
<sequence>MEFYSLEKSYVHFFMRTVLRSHRESATERIQAMDQLDKLTEMIGHFDSIEELQKYLGTNNGKMQREIEAMTDEEWEEFLLR</sequence>
<evidence type="ECO:0000313" key="2">
    <source>
        <dbReference type="Proteomes" id="UP001597520"/>
    </source>
</evidence>
<evidence type="ECO:0000313" key="1">
    <source>
        <dbReference type="EMBL" id="MFD2704197.1"/>
    </source>
</evidence>
<protein>
    <submittedName>
        <fullName evidence="1">Uncharacterized protein</fullName>
    </submittedName>
</protein>
<reference evidence="2" key="1">
    <citation type="journal article" date="2019" name="Int. J. Syst. Evol. Microbiol.">
        <title>The Global Catalogue of Microorganisms (GCM) 10K type strain sequencing project: providing services to taxonomists for standard genome sequencing and annotation.</title>
        <authorList>
            <consortium name="The Broad Institute Genomics Platform"/>
            <consortium name="The Broad Institute Genome Sequencing Center for Infectious Disease"/>
            <person name="Wu L."/>
            <person name="Ma J."/>
        </authorList>
    </citation>
    <scope>NUCLEOTIDE SEQUENCE [LARGE SCALE GENOMIC DNA]</scope>
    <source>
        <strain evidence="2">KCTC 33792</strain>
    </source>
</reference>
<dbReference type="RefSeq" id="WP_380711485.1">
    <property type="nucleotide sequence ID" value="NZ_JBHUML010000002.1"/>
</dbReference>
<gene>
    <name evidence="1" type="ORF">ACFSUB_01855</name>
</gene>
<dbReference type="Proteomes" id="UP001597520">
    <property type="component" value="Unassembled WGS sequence"/>
</dbReference>
<dbReference type="EMBL" id="JBHUML010000002">
    <property type="protein sequence ID" value="MFD2704197.1"/>
    <property type="molecule type" value="Genomic_DNA"/>
</dbReference>